<dbReference type="RefSeq" id="WP_020211695.1">
    <property type="nucleotide sequence ID" value="NZ_JRLX01000001.1"/>
</dbReference>
<name>A0A0A2MK55_9FLAO</name>
<evidence type="ECO:0000259" key="1">
    <source>
        <dbReference type="Pfam" id="PF12697"/>
    </source>
</evidence>
<comment type="caution">
    <text evidence="2">The sequence shown here is derived from an EMBL/GenBank/DDBJ whole genome shotgun (WGS) entry which is preliminary data.</text>
</comment>
<dbReference type="OrthoDB" id="9814966at2"/>
<organism evidence="2 3">
    <name type="scientific">Flavobacterium rivuli WB 3.3-2 = DSM 21788</name>
    <dbReference type="NCBI Taxonomy" id="1121895"/>
    <lineage>
        <taxon>Bacteria</taxon>
        <taxon>Pseudomonadati</taxon>
        <taxon>Bacteroidota</taxon>
        <taxon>Flavobacteriia</taxon>
        <taxon>Flavobacteriales</taxon>
        <taxon>Flavobacteriaceae</taxon>
        <taxon>Flavobacterium</taxon>
    </lineage>
</organism>
<reference evidence="2 3" key="1">
    <citation type="submission" date="2013-09" db="EMBL/GenBank/DDBJ databases">
        <authorList>
            <person name="Zeng Z."/>
            <person name="Chen C."/>
        </authorList>
    </citation>
    <scope>NUCLEOTIDE SEQUENCE [LARGE SCALE GENOMIC DNA]</scope>
    <source>
        <strain evidence="2 3">WB 3.3-2</strain>
    </source>
</reference>
<sequence length="265" mass="30266">MYLSKTIVFITGAFVTHKSWDPWAAYFKTKGYTCLVPPWPYKDGTVHELRNRQPNDKDLAGLRLSQLIDHYGDIIKSLPEKPIVIGHSLGGLIAQVLINRDLVSAGVAIHSVPPKGVFSFEWPFLKSIWKPLGYFTSVKKTHLMSLNEWKHAFTNGMTAEEQLLSYEENAIPESKRVLRDALSSAAKIDFNKVHQPLLFITGSTDHITPNSLNYENYIKYDKNHSFTDYKEFAGKNHFVIGLSTWHDEADYILSWLDILSHSEKK</sequence>
<dbReference type="InterPro" id="IPR000073">
    <property type="entry name" value="AB_hydrolase_1"/>
</dbReference>
<dbReference type="InterPro" id="IPR029058">
    <property type="entry name" value="AB_hydrolase_fold"/>
</dbReference>
<protein>
    <recommendedName>
        <fullName evidence="1">AB hydrolase-1 domain-containing protein</fullName>
    </recommendedName>
</protein>
<dbReference type="PANTHER" id="PTHR43194:SF2">
    <property type="entry name" value="PEROXISOMAL MEMBRANE PROTEIN LPX1"/>
    <property type="match status" value="1"/>
</dbReference>
<dbReference type="STRING" id="1121895.GCA_000378485_00571"/>
<dbReference type="AlphaFoldDB" id="A0A0A2MK55"/>
<dbReference type="Pfam" id="PF12697">
    <property type="entry name" value="Abhydrolase_6"/>
    <property type="match status" value="1"/>
</dbReference>
<dbReference type="EMBL" id="JRLX01000001">
    <property type="protein sequence ID" value="KGO88665.1"/>
    <property type="molecule type" value="Genomic_DNA"/>
</dbReference>
<dbReference type="eggNOG" id="COG2267">
    <property type="taxonomic scope" value="Bacteria"/>
</dbReference>
<keyword evidence="3" id="KW-1185">Reference proteome</keyword>
<dbReference type="Proteomes" id="UP000030152">
    <property type="component" value="Unassembled WGS sequence"/>
</dbReference>
<dbReference type="SUPFAM" id="SSF53474">
    <property type="entry name" value="alpha/beta-Hydrolases"/>
    <property type="match status" value="1"/>
</dbReference>
<accession>A0A0A2MK55</accession>
<dbReference type="PANTHER" id="PTHR43194">
    <property type="entry name" value="HYDROLASE ALPHA/BETA FOLD FAMILY"/>
    <property type="match status" value="1"/>
</dbReference>
<dbReference type="Gene3D" id="3.40.50.1820">
    <property type="entry name" value="alpha/beta hydrolase"/>
    <property type="match status" value="1"/>
</dbReference>
<dbReference type="InterPro" id="IPR050228">
    <property type="entry name" value="Carboxylesterase_BioH"/>
</dbReference>
<evidence type="ECO:0000313" key="3">
    <source>
        <dbReference type="Proteomes" id="UP000030152"/>
    </source>
</evidence>
<gene>
    <name evidence="2" type="ORF">Q765_01830</name>
</gene>
<feature type="domain" description="AB hydrolase-1" evidence="1">
    <location>
        <begin position="7"/>
        <end position="209"/>
    </location>
</feature>
<proteinExistence type="predicted"/>
<evidence type="ECO:0000313" key="2">
    <source>
        <dbReference type="EMBL" id="KGO88665.1"/>
    </source>
</evidence>